<dbReference type="Proteomes" id="UP000800038">
    <property type="component" value="Unassembled WGS sequence"/>
</dbReference>
<dbReference type="AlphaFoldDB" id="A0A6A5SLN1"/>
<keyword evidence="3" id="KW-1185">Reference proteome</keyword>
<sequence length="173" mass="18890">MRESAKRGACVSQSGGEMPASETRTRPSAERPSHRFHAASSVSELYALPGSRLAHDSSTTTGAPNTSMYYRGKGEQKACTDDGILRFRRFRLQALLLLDKTCERGQIWKTGGGRVKRPVTYPVKAPSRICVEGRLGSVSPTGKDATSHPCSGTLARWPQQDCCMSWSRWASVA</sequence>
<reference evidence="2" key="1">
    <citation type="journal article" date="2020" name="Stud. Mycol.">
        <title>101 Dothideomycetes genomes: a test case for predicting lifestyles and emergence of pathogens.</title>
        <authorList>
            <person name="Haridas S."/>
            <person name="Albert R."/>
            <person name="Binder M."/>
            <person name="Bloem J."/>
            <person name="Labutti K."/>
            <person name="Salamov A."/>
            <person name="Andreopoulos B."/>
            <person name="Baker S."/>
            <person name="Barry K."/>
            <person name="Bills G."/>
            <person name="Bluhm B."/>
            <person name="Cannon C."/>
            <person name="Castanera R."/>
            <person name="Culley D."/>
            <person name="Daum C."/>
            <person name="Ezra D."/>
            <person name="Gonzalez J."/>
            <person name="Henrissat B."/>
            <person name="Kuo A."/>
            <person name="Liang C."/>
            <person name="Lipzen A."/>
            <person name="Lutzoni F."/>
            <person name="Magnuson J."/>
            <person name="Mondo S."/>
            <person name="Nolan M."/>
            <person name="Ohm R."/>
            <person name="Pangilinan J."/>
            <person name="Park H.-J."/>
            <person name="Ramirez L."/>
            <person name="Alfaro M."/>
            <person name="Sun H."/>
            <person name="Tritt A."/>
            <person name="Yoshinaga Y."/>
            <person name="Zwiers L.-H."/>
            <person name="Turgeon B."/>
            <person name="Goodwin S."/>
            <person name="Spatafora J."/>
            <person name="Crous P."/>
            <person name="Grigoriev I."/>
        </authorList>
    </citation>
    <scope>NUCLEOTIDE SEQUENCE</scope>
    <source>
        <strain evidence="2">CBS 161.51</strain>
    </source>
</reference>
<organism evidence="2 3">
    <name type="scientific">Clathrospora elynae</name>
    <dbReference type="NCBI Taxonomy" id="706981"/>
    <lineage>
        <taxon>Eukaryota</taxon>
        <taxon>Fungi</taxon>
        <taxon>Dikarya</taxon>
        <taxon>Ascomycota</taxon>
        <taxon>Pezizomycotina</taxon>
        <taxon>Dothideomycetes</taxon>
        <taxon>Pleosporomycetidae</taxon>
        <taxon>Pleosporales</taxon>
        <taxon>Diademaceae</taxon>
        <taxon>Clathrospora</taxon>
    </lineage>
</organism>
<name>A0A6A5SLN1_9PLEO</name>
<proteinExistence type="predicted"/>
<feature type="region of interest" description="Disordered" evidence="1">
    <location>
        <begin position="1"/>
        <end position="36"/>
    </location>
</feature>
<evidence type="ECO:0000313" key="2">
    <source>
        <dbReference type="EMBL" id="KAF1940580.1"/>
    </source>
</evidence>
<gene>
    <name evidence="2" type="ORF">EJ02DRAFT_455885</name>
</gene>
<evidence type="ECO:0000313" key="3">
    <source>
        <dbReference type="Proteomes" id="UP000800038"/>
    </source>
</evidence>
<dbReference type="EMBL" id="ML976060">
    <property type="protein sequence ID" value="KAF1940580.1"/>
    <property type="molecule type" value="Genomic_DNA"/>
</dbReference>
<feature type="compositionally biased region" description="Basic and acidic residues" evidence="1">
    <location>
        <begin position="23"/>
        <end position="33"/>
    </location>
</feature>
<accession>A0A6A5SLN1</accession>
<evidence type="ECO:0000256" key="1">
    <source>
        <dbReference type="SAM" id="MobiDB-lite"/>
    </source>
</evidence>
<protein>
    <submittedName>
        <fullName evidence="2">Uncharacterized protein</fullName>
    </submittedName>
</protein>